<dbReference type="Proteomes" id="UP001230268">
    <property type="component" value="Unassembled WGS sequence"/>
</dbReference>
<feature type="transmembrane region" description="Helical" evidence="1">
    <location>
        <begin position="93"/>
        <end position="118"/>
    </location>
</feature>
<keyword evidence="1" id="KW-1133">Transmembrane helix</keyword>
<sequence>MGSYSCWKDVRWKASIFAISHIFKYHSILVLSVVLCELLLIYSSKLFFLGHLFDSHFLGVYRICTRGIASYLSLFFMFFARQMSFRGSSRSDIYNELVSLLGAFSSVVAIAICSNVIIRVYMNKLRLTVVFTAVLLHQFKLRRQRIDIIRALDRETIAAPVMLTFLTCGMFHVFVSFVFATGCSIVFKLLFSLLDMFQVNTPATGWNYVAFVDNLISFVPGMSGYTGSAYGLDTAIVFMSTAWVIAMIDAFYEHLNRQFSCMDPVIVNNLEEIPLHGSTDYEDELLLARAVLNYSWGVSMILNTNAKKFEPNGNAMNITLPEDTRRCPMVPFFKINQGPKYNIEPQRTRYQVDAVVYRMLVESSGKLFSSYVEAFVETLIEAEGHIVALTTSYNDSIVNVRIGLNMDPETCDACSSWLNFVLSFIPGMAPKTPYKAMDSLILAVLYMRGLANWLCIANMLGYNGMHVKQSSKEFLAQCVSLSKALGLVRRLSMHTHFSNTLDIVTNVINTSLKQMSVYADYMLYSSFDTDFDTFRLLEKMYKGNPQSTVG</sequence>
<keyword evidence="1" id="KW-0472">Membrane</keyword>
<reference evidence="2" key="1">
    <citation type="submission" date="2023-08" db="EMBL/GenBank/DDBJ databases">
        <title>Draft sequence of the Babesia gibsoni genome.</title>
        <authorList>
            <person name="Yamagishi J.Y."/>
            <person name="Xuan X.X."/>
        </authorList>
    </citation>
    <scope>NUCLEOTIDE SEQUENCE</scope>
    <source>
        <strain evidence="2">Azabu</strain>
    </source>
</reference>
<keyword evidence="3" id="KW-1185">Reference proteome</keyword>
<gene>
    <name evidence="2" type="ORF">BgAZ_203080</name>
</gene>
<evidence type="ECO:0000313" key="2">
    <source>
        <dbReference type="EMBL" id="KAK1443432.1"/>
    </source>
</evidence>
<evidence type="ECO:0000256" key="1">
    <source>
        <dbReference type="SAM" id="Phobius"/>
    </source>
</evidence>
<feature type="transmembrane region" description="Helical" evidence="1">
    <location>
        <begin position="28"/>
        <end position="48"/>
    </location>
</feature>
<evidence type="ECO:0000313" key="3">
    <source>
        <dbReference type="Proteomes" id="UP001230268"/>
    </source>
</evidence>
<organism evidence="2 3">
    <name type="scientific">Babesia gibsoni</name>
    <dbReference type="NCBI Taxonomy" id="33632"/>
    <lineage>
        <taxon>Eukaryota</taxon>
        <taxon>Sar</taxon>
        <taxon>Alveolata</taxon>
        <taxon>Apicomplexa</taxon>
        <taxon>Aconoidasida</taxon>
        <taxon>Piroplasmida</taxon>
        <taxon>Babesiidae</taxon>
        <taxon>Babesia</taxon>
    </lineage>
</organism>
<accession>A0AAD8PE65</accession>
<comment type="caution">
    <text evidence="2">The sequence shown here is derived from an EMBL/GenBank/DDBJ whole genome shotgun (WGS) entry which is preliminary data.</text>
</comment>
<protein>
    <submittedName>
        <fullName evidence="2">Uncharacterized protein</fullName>
    </submittedName>
</protein>
<keyword evidence="1" id="KW-0812">Transmembrane</keyword>
<proteinExistence type="predicted"/>
<feature type="transmembrane region" description="Helical" evidence="1">
    <location>
        <begin position="229"/>
        <end position="252"/>
    </location>
</feature>
<dbReference type="EMBL" id="JAVEPI010000002">
    <property type="protein sequence ID" value="KAK1443432.1"/>
    <property type="molecule type" value="Genomic_DNA"/>
</dbReference>
<feature type="transmembrane region" description="Helical" evidence="1">
    <location>
        <begin position="161"/>
        <end position="187"/>
    </location>
</feature>
<dbReference type="AlphaFoldDB" id="A0AAD8PE65"/>
<feature type="transmembrane region" description="Helical" evidence="1">
    <location>
        <begin position="440"/>
        <end position="462"/>
    </location>
</feature>
<name>A0AAD8PE65_BABGI</name>
<feature type="transmembrane region" description="Helical" evidence="1">
    <location>
        <begin position="60"/>
        <end position="81"/>
    </location>
</feature>